<dbReference type="PANTHER" id="PTHR45657:SF1">
    <property type="entry name" value="CRAL-TRIO DOMAIN-CONTAINING PROTEIN YKL091C-RELATED"/>
    <property type="match status" value="1"/>
</dbReference>
<dbReference type="AlphaFoldDB" id="A0A7J6NBW1"/>
<dbReference type="Pfam" id="PF00650">
    <property type="entry name" value="CRAL_TRIO"/>
    <property type="match status" value="1"/>
</dbReference>
<name>A0A7J6NBW1_PEROL</name>
<dbReference type="EMBL" id="JABANP010000523">
    <property type="protein sequence ID" value="KAF4681336.1"/>
    <property type="molecule type" value="Genomic_DNA"/>
</dbReference>
<organism evidence="2 3">
    <name type="scientific">Perkinsus olseni</name>
    <name type="common">Perkinsus atlanticus</name>
    <dbReference type="NCBI Taxonomy" id="32597"/>
    <lineage>
        <taxon>Eukaryota</taxon>
        <taxon>Sar</taxon>
        <taxon>Alveolata</taxon>
        <taxon>Perkinsozoa</taxon>
        <taxon>Perkinsea</taxon>
        <taxon>Perkinsida</taxon>
        <taxon>Perkinsidae</taxon>
        <taxon>Perkinsus</taxon>
    </lineage>
</organism>
<protein>
    <recommendedName>
        <fullName evidence="1">CRAL-TRIO domain-containing protein</fullName>
    </recommendedName>
</protein>
<gene>
    <name evidence="2" type="ORF">FOZ60_012244</name>
</gene>
<evidence type="ECO:0000259" key="1">
    <source>
        <dbReference type="PROSITE" id="PS50191"/>
    </source>
</evidence>
<dbReference type="InterPro" id="IPR036865">
    <property type="entry name" value="CRAL-TRIO_dom_sf"/>
</dbReference>
<dbReference type="Gene3D" id="3.40.525.10">
    <property type="entry name" value="CRAL-TRIO lipid binding domain"/>
    <property type="match status" value="1"/>
</dbReference>
<dbReference type="InterPro" id="IPR051026">
    <property type="entry name" value="PI/PC_transfer"/>
</dbReference>
<dbReference type="PROSITE" id="PS50191">
    <property type="entry name" value="CRAL_TRIO"/>
    <property type="match status" value="1"/>
</dbReference>
<comment type="caution">
    <text evidence="2">The sequence shown here is derived from an EMBL/GenBank/DDBJ whole genome shotgun (WGS) entry which is preliminary data.</text>
</comment>
<feature type="domain" description="CRAL-TRIO" evidence="1">
    <location>
        <begin position="251"/>
        <end position="380"/>
    </location>
</feature>
<dbReference type="CDD" id="cd00170">
    <property type="entry name" value="SEC14"/>
    <property type="match status" value="1"/>
</dbReference>
<dbReference type="PANTHER" id="PTHR45657">
    <property type="entry name" value="CRAL-TRIO DOMAIN-CONTAINING PROTEIN YKL091C-RELATED"/>
    <property type="match status" value="1"/>
</dbReference>
<dbReference type="SMART" id="SM00516">
    <property type="entry name" value="SEC14"/>
    <property type="match status" value="1"/>
</dbReference>
<evidence type="ECO:0000313" key="2">
    <source>
        <dbReference type="EMBL" id="KAF4681336.1"/>
    </source>
</evidence>
<proteinExistence type="predicted"/>
<dbReference type="PROSITE" id="PS51257">
    <property type="entry name" value="PROKAR_LIPOPROTEIN"/>
    <property type="match status" value="1"/>
</dbReference>
<dbReference type="InterPro" id="IPR001251">
    <property type="entry name" value="CRAL-TRIO_dom"/>
</dbReference>
<accession>A0A7J6NBW1</accession>
<sequence>MALKRMRNIATDPAGYYEDFSAAIAHFGSSCTRDDRRFLLYSDHNQPMFIWGADRNIESLAQAQTLIFDGTFYSALPGLSNSGQLSRSLTASTFRLFVLMKNRQQTEYERALRRIRDELAERRLFGVVSAMNFVTDYEPGMRAAIANAWDVPPNHIRGCLWHLCKAWVGRIQSTMMAEYRRSPAHREEKGIWLHHICGLPCLPEVTCREAWAELKRIAPDTADIADFVEYMERNYMGANAQGTTNPAEGFHSYLRRAFTKAHPRPPEFCKKLKTIQSASETSLNSVDAGIAATSQSLEPKRLKLAKVANDNYPEVLGTMFVVNAPFIFTAIWKVVSPMVDPITRSKIVVLGSNYKPTLHNVVDPESVAGFLRRIYCPSWLERYRFVASQLNAISTPSRAKRVKLIRRREEEEAVGSSAGGTFRPV</sequence>
<reference evidence="2 3" key="1">
    <citation type="submission" date="2020-04" db="EMBL/GenBank/DDBJ databases">
        <title>Perkinsus olseni comparative genomics.</title>
        <authorList>
            <person name="Bogema D.R."/>
        </authorList>
    </citation>
    <scope>NUCLEOTIDE SEQUENCE [LARGE SCALE GENOMIC DNA]</scope>
    <source>
        <strain evidence="2">00978-12</strain>
    </source>
</reference>
<dbReference type="SUPFAM" id="SSF52087">
    <property type="entry name" value="CRAL/TRIO domain"/>
    <property type="match status" value="1"/>
</dbReference>
<evidence type="ECO:0000313" key="3">
    <source>
        <dbReference type="Proteomes" id="UP000541610"/>
    </source>
</evidence>
<dbReference type="Proteomes" id="UP000541610">
    <property type="component" value="Unassembled WGS sequence"/>
</dbReference>
<dbReference type="OrthoDB" id="1434354at2759"/>